<evidence type="ECO:0000259" key="2">
    <source>
        <dbReference type="Pfam" id="PF03520"/>
    </source>
</evidence>
<dbReference type="EMBL" id="JAHRIO010082348">
    <property type="protein sequence ID" value="MEQ2185894.1"/>
    <property type="molecule type" value="Genomic_DNA"/>
</dbReference>
<evidence type="ECO:0000313" key="3">
    <source>
        <dbReference type="EMBL" id="MEQ2185894.1"/>
    </source>
</evidence>
<evidence type="ECO:0000256" key="1">
    <source>
        <dbReference type="SAM" id="MobiDB-lite"/>
    </source>
</evidence>
<dbReference type="Proteomes" id="UP001476798">
    <property type="component" value="Unassembled WGS sequence"/>
</dbReference>
<comment type="caution">
    <text evidence="3">The sequence shown here is derived from an EMBL/GenBank/DDBJ whole genome shotgun (WGS) entry which is preliminary data.</text>
</comment>
<protein>
    <submittedName>
        <fullName evidence="3">Potassium voltage-gated channel subfamily KQT member 3</fullName>
    </submittedName>
</protein>
<evidence type="ECO:0000313" key="4">
    <source>
        <dbReference type="Proteomes" id="UP001476798"/>
    </source>
</evidence>
<keyword evidence="4" id="KW-1185">Reference proteome</keyword>
<organism evidence="3 4">
    <name type="scientific">Goodea atripinnis</name>
    <dbReference type="NCBI Taxonomy" id="208336"/>
    <lineage>
        <taxon>Eukaryota</taxon>
        <taxon>Metazoa</taxon>
        <taxon>Chordata</taxon>
        <taxon>Craniata</taxon>
        <taxon>Vertebrata</taxon>
        <taxon>Euteleostomi</taxon>
        <taxon>Actinopterygii</taxon>
        <taxon>Neopterygii</taxon>
        <taxon>Teleostei</taxon>
        <taxon>Neoteleostei</taxon>
        <taxon>Acanthomorphata</taxon>
        <taxon>Ovalentaria</taxon>
        <taxon>Atherinomorphae</taxon>
        <taxon>Cyprinodontiformes</taxon>
        <taxon>Goodeidae</taxon>
        <taxon>Goodea</taxon>
    </lineage>
</organism>
<dbReference type="InterPro" id="IPR013821">
    <property type="entry name" value="K_chnl_volt-dep_KCNQ_C"/>
</dbReference>
<sequence>MVKKPTVNAESIEESPSKEPKPAGFSNRERFRTAFRMKAYTLRQSSEDAGALADPVLEDRGFPPEILLEEMIPTLKLVIRAVRSGAPNAELQGCATVLSHISLALQ</sequence>
<proteinExistence type="predicted"/>
<dbReference type="Pfam" id="PF03520">
    <property type="entry name" value="KCNQ_channel"/>
    <property type="match status" value="1"/>
</dbReference>
<feature type="compositionally biased region" description="Basic and acidic residues" evidence="1">
    <location>
        <begin position="15"/>
        <end position="27"/>
    </location>
</feature>
<name>A0ABV0PR06_9TELE</name>
<feature type="domain" description="Potassium channel voltage dependent KCNQ C-terminal" evidence="2">
    <location>
        <begin position="7"/>
        <end position="83"/>
    </location>
</feature>
<accession>A0ABV0PR06</accession>
<reference evidence="3 4" key="1">
    <citation type="submission" date="2021-06" db="EMBL/GenBank/DDBJ databases">
        <authorList>
            <person name="Palmer J.M."/>
        </authorList>
    </citation>
    <scope>NUCLEOTIDE SEQUENCE [LARGE SCALE GENOMIC DNA]</scope>
    <source>
        <strain evidence="3 4">GA_2019</strain>
        <tissue evidence="3">Muscle</tissue>
    </source>
</reference>
<gene>
    <name evidence="3" type="primary">KCNQ3_1</name>
    <name evidence="3" type="ORF">GOODEAATRI_022849</name>
</gene>
<feature type="region of interest" description="Disordered" evidence="1">
    <location>
        <begin position="1"/>
        <end position="27"/>
    </location>
</feature>